<keyword evidence="1" id="KW-0812">Transmembrane</keyword>
<evidence type="ECO:0000313" key="2">
    <source>
        <dbReference type="EnsemblPlants" id="KQL11407"/>
    </source>
</evidence>
<feature type="transmembrane region" description="Helical" evidence="1">
    <location>
        <begin position="73"/>
        <end position="90"/>
    </location>
</feature>
<sequence>MKKTDNTKRDSLELLLSSPYCVDGMNTTSLNIQRIMRVTCMGHAFTLGLSLNIKRQGQELDTLHSQYHRQYCLINYIFGTTTLLYLAAKIDSLRKQHRH</sequence>
<keyword evidence="1" id="KW-0472">Membrane</keyword>
<keyword evidence="1" id="KW-1133">Transmembrane helix</keyword>
<evidence type="ECO:0000313" key="3">
    <source>
        <dbReference type="Proteomes" id="UP000004995"/>
    </source>
</evidence>
<evidence type="ECO:0000256" key="1">
    <source>
        <dbReference type="SAM" id="Phobius"/>
    </source>
</evidence>
<dbReference type="AlphaFoldDB" id="K3Y0A2"/>
<dbReference type="Proteomes" id="UP000004995">
    <property type="component" value="Unassembled WGS sequence"/>
</dbReference>
<dbReference type="EMBL" id="AGNK02002608">
    <property type="status" value="NOT_ANNOTATED_CDS"/>
    <property type="molecule type" value="Genomic_DNA"/>
</dbReference>
<dbReference type="InParanoid" id="K3Y0A2"/>
<dbReference type="Gramene" id="KQL11407">
    <property type="protein sequence ID" value="KQL11407"/>
    <property type="gene ID" value="SETIT_007613mg"/>
</dbReference>
<reference evidence="2" key="2">
    <citation type="submission" date="2018-08" db="UniProtKB">
        <authorList>
            <consortium name="EnsemblPlants"/>
        </authorList>
    </citation>
    <scope>IDENTIFICATION</scope>
    <source>
        <strain evidence="2">Yugu1</strain>
    </source>
</reference>
<reference evidence="3" key="1">
    <citation type="journal article" date="2012" name="Nat. Biotechnol.">
        <title>Reference genome sequence of the model plant Setaria.</title>
        <authorList>
            <person name="Bennetzen J.L."/>
            <person name="Schmutz J."/>
            <person name="Wang H."/>
            <person name="Percifield R."/>
            <person name="Hawkins J."/>
            <person name="Pontaroli A.C."/>
            <person name="Estep M."/>
            <person name="Feng L."/>
            <person name="Vaughn J.N."/>
            <person name="Grimwood J."/>
            <person name="Jenkins J."/>
            <person name="Barry K."/>
            <person name="Lindquist E."/>
            <person name="Hellsten U."/>
            <person name="Deshpande S."/>
            <person name="Wang X."/>
            <person name="Wu X."/>
            <person name="Mitros T."/>
            <person name="Triplett J."/>
            <person name="Yang X."/>
            <person name="Ye C.Y."/>
            <person name="Mauro-Herrera M."/>
            <person name="Wang L."/>
            <person name="Li P."/>
            <person name="Sharma M."/>
            <person name="Sharma R."/>
            <person name="Ronald P.C."/>
            <person name="Panaud O."/>
            <person name="Kellogg E.A."/>
            <person name="Brutnell T.P."/>
            <person name="Doust A.N."/>
            <person name="Tuskan G.A."/>
            <person name="Rokhsar D."/>
            <person name="Devos K.M."/>
        </authorList>
    </citation>
    <scope>NUCLEOTIDE SEQUENCE [LARGE SCALE GENOMIC DNA]</scope>
    <source>
        <strain evidence="3">cv. Yugu1</strain>
    </source>
</reference>
<accession>K3Y0A2</accession>
<keyword evidence="3" id="KW-1185">Reference proteome</keyword>
<dbReference type="HOGENOM" id="CLU_2324711_0_0_1"/>
<name>K3Y0A2_SETIT</name>
<protein>
    <submittedName>
        <fullName evidence="2">Uncharacterized protein</fullName>
    </submittedName>
</protein>
<dbReference type="EnsemblPlants" id="KQL11407">
    <property type="protein sequence ID" value="KQL11407"/>
    <property type="gene ID" value="SETIT_007613mg"/>
</dbReference>
<proteinExistence type="predicted"/>
<organism evidence="2 3">
    <name type="scientific">Setaria italica</name>
    <name type="common">Foxtail millet</name>
    <name type="synonym">Panicum italicum</name>
    <dbReference type="NCBI Taxonomy" id="4555"/>
    <lineage>
        <taxon>Eukaryota</taxon>
        <taxon>Viridiplantae</taxon>
        <taxon>Streptophyta</taxon>
        <taxon>Embryophyta</taxon>
        <taxon>Tracheophyta</taxon>
        <taxon>Spermatophyta</taxon>
        <taxon>Magnoliopsida</taxon>
        <taxon>Liliopsida</taxon>
        <taxon>Poales</taxon>
        <taxon>Poaceae</taxon>
        <taxon>PACMAD clade</taxon>
        <taxon>Panicoideae</taxon>
        <taxon>Panicodae</taxon>
        <taxon>Paniceae</taxon>
        <taxon>Cenchrinae</taxon>
        <taxon>Setaria</taxon>
    </lineage>
</organism>